<reference evidence="1" key="1">
    <citation type="journal article" date="2015" name="Nature">
        <title>Complex archaea that bridge the gap between prokaryotes and eukaryotes.</title>
        <authorList>
            <person name="Spang A."/>
            <person name="Saw J.H."/>
            <person name="Jorgensen S.L."/>
            <person name="Zaremba-Niedzwiedzka K."/>
            <person name="Martijn J."/>
            <person name="Lind A.E."/>
            <person name="van Eijk R."/>
            <person name="Schleper C."/>
            <person name="Guy L."/>
            <person name="Ettema T.J."/>
        </authorList>
    </citation>
    <scope>NUCLEOTIDE SEQUENCE</scope>
</reference>
<sequence>MKSLKSIEIGNEQAKNLEDIIQKIEANGVRIYIINKKKYHKILNLLFQIKSNKSAHSGICSEIRNDNSFEPAS</sequence>
<evidence type="ECO:0000313" key="1">
    <source>
        <dbReference type="EMBL" id="KKM72854.1"/>
    </source>
</evidence>
<dbReference type="AlphaFoldDB" id="A0A0F9JSR1"/>
<gene>
    <name evidence="1" type="ORF">LCGC14_1416380</name>
</gene>
<comment type="caution">
    <text evidence="1">The sequence shown here is derived from an EMBL/GenBank/DDBJ whole genome shotgun (WGS) entry which is preliminary data.</text>
</comment>
<name>A0A0F9JSR1_9ZZZZ</name>
<accession>A0A0F9JSR1</accession>
<organism evidence="1">
    <name type="scientific">marine sediment metagenome</name>
    <dbReference type="NCBI Taxonomy" id="412755"/>
    <lineage>
        <taxon>unclassified sequences</taxon>
        <taxon>metagenomes</taxon>
        <taxon>ecological metagenomes</taxon>
    </lineage>
</organism>
<protein>
    <submittedName>
        <fullName evidence="1">Uncharacterized protein</fullName>
    </submittedName>
</protein>
<dbReference type="EMBL" id="LAZR01009396">
    <property type="protein sequence ID" value="KKM72854.1"/>
    <property type="molecule type" value="Genomic_DNA"/>
</dbReference>
<proteinExistence type="predicted"/>